<evidence type="ECO:0000256" key="1">
    <source>
        <dbReference type="SAM" id="MobiDB-lite"/>
    </source>
</evidence>
<dbReference type="Proteomes" id="UP000300879">
    <property type="component" value="Chromosome"/>
</dbReference>
<dbReference type="Pfam" id="PF13625">
    <property type="entry name" value="Helicase_C_3"/>
    <property type="match status" value="1"/>
</dbReference>
<dbReference type="RefSeq" id="WP_175415247.1">
    <property type="nucleotide sequence ID" value="NZ_CP040396.1"/>
</dbReference>
<dbReference type="EMBL" id="CP040396">
    <property type="protein sequence ID" value="QCT02348.1"/>
    <property type="molecule type" value="Genomic_DNA"/>
</dbReference>
<sequence>MNRDELPHTTRPVLQEAETQVLTRVWQCFAGQPFDDAELSALSVPPLSGAEVLAAVTGLVRSGELQSAPKAWGERWFYIPENHLAALQEQFYELPPEIYAAAEPALKQEAAPGLPRDVLQALLFLHQEGGLELTARGTIHKRQLQKLNRLKTGLQPEHVYALGVSDQHPDLYPPVAAVLLDLLLTLGLVREQAGSLRLDSKAVRAWLALPEESMHALIFQQVLNRYGAPSVPLQHFRRLLCCRKLSPHAWIKGDVLVASIAGFQAKPAAMESVTAGAQAWMNFMAAAGWADIGQCEQGRPWLSLRLPGHALLSPPRGPIDESSLSIQPCLYVQPDGDILVLPDAPLSVHWDVARCAERLSEDRITTYRLTRESLQAAARQGYSAGEMLNGLMRYSLSGIPESVADAVQLWGQSDVAASPESSADREKLHCSEAAGQSAAPEQAGITKNLHTRGFALQKGLIHHDHLVERLEPDFNVPYADALFPGLKDIPRSWTRELRSYHRSTAEKLMETALGWRMALELGAAESVVRFIPLQHEPAPWKMTGLLYEQESAAPRRVVLGAEDWPRLRILLPLSCE</sequence>
<keyword evidence="4" id="KW-1185">Reference proteome</keyword>
<name>A0A4P8XJ19_9BACL</name>
<feature type="domain" description="Helicase XPB/Ssl2 N-terminal" evidence="2">
    <location>
        <begin position="330"/>
        <end position="409"/>
    </location>
</feature>
<protein>
    <recommendedName>
        <fullName evidence="2">Helicase XPB/Ssl2 N-terminal domain-containing protein</fullName>
    </recommendedName>
</protein>
<dbReference type="InterPro" id="IPR032830">
    <property type="entry name" value="XPB/Ssl2_N"/>
</dbReference>
<accession>A0A4P8XJ19</accession>
<proteinExistence type="predicted"/>
<feature type="region of interest" description="Disordered" evidence="1">
    <location>
        <begin position="418"/>
        <end position="442"/>
    </location>
</feature>
<evidence type="ECO:0000259" key="2">
    <source>
        <dbReference type="Pfam" id="PF13625"/>
    </source>
</evidence>
<gene>
    <name evidence="3" type="ORF">E6C60_1632</name>
</gene>
<evidence type="ECO:0000313" key="4">
    <source>
        <dbReference type="Proteomes" id="UP000300879"/>
    </source>
</evidence>
<organism evidence="3 4">
    <name type="scientific">Paenibacillus algicola</name>
    <dbReference type="NCBI Taxonomy" id="2565926"/>
    <lineage>
        <taxon>Bacteria</taxon>
        <taxon>Bacillati</taxon>
        <taxon>Bacillota</taxon>
        <taxon>Bacilli</taxon>
        <taxon>Bacillales</taxon>
        <taxon>Paenibacillaceae</taxon>
        <taxon>Paenibacillus</taxon>
    </lineage>
</organism>
<reference evidence="3 4" key="1">
    <citation type="submission" date="2019-05" db="EMBL/GenBank/DDBJ databases">
        <authorList>
            <person name="Chen C."/>
        </authorList>
    </citation>
    <scope>NUCLEOTIDE SEQUENCE [LARGE SCALE GENOMIC DNA]</scope>
    <source>
        <strain evidence="3 4">HB172198</strain>
    </source>
</reference>
<dbReference type="KEGG" id="palo:E6C60_1632"/>
<dbReference type="AlphaFoldDB" id="A0A4P8XJ19"/>
<evidence type="ECO:0000313" key="3">
    <source>
        <dbReference type="EMBL" id="QCT02348.1"/>
    </source>
</evidence>